<dbReference type="OrthoDB" id="27226at2759"/>
<dbReference type="Gramene" id="TraesCS3A02G154200.1">
    <property type="protein sequence ID" value="TraesCS3A02G154200.1"/>
    <property type="gene ID" value="TraesCS3A02G154200"/>
</dbReference>
<comment type="cofactor">
    <cofactor evidence="1">
        <name>Zn(2+)</name>
        <dbReference type="ChEBI" id="CHEBI:29105"/>
    </cofactor>
</comment>
<dbReference type="GO" id="GO:0004222">
    <property type="term" value="F:metalloendopeptidase activity"/>
    <property type="evidence" value="ECO:0007669"/>
    <property type="project" value="InterPro"/>
</dbReference>
<dbReference type="Gramene" id="TraesKAR3A01G0099900.1">
    <property type="protein sequence ID" value="cds.TraesKAR3A01G0099900.1"/>
    <property type="gene ID" value="TraesKAR3A01G0099900"/>
</dbReference>
<dbReference type="Gramene" id="TraesSYM3A03G01384820.1">
    <property type="protein sequence ID" value="TraesSYM3A03G01384820.1"/>
    <property type="gene ID" value="TraesSYM3A03G01384820"/>
</dbReference>
<keyword evidence="6" id="KW-0378">Hydrolase</keyword>
<dbReference type="Gramene" id="TraesJAG3A03G01372610.1">
    <property type="protein sequence ID" value="TraesJAG3A03G01372610.1"/>
    <property type="gene ID" value="TraesJAG3A03G01372610"/>
</dbReference>
<evidence type="ECO:0000256" key="5">
    <source>
        <dbReference type="ARBA" id="ARBA00022759"/>
    </source>
</evidence>
<dbReference type="Gramene" id="TraesLAC3A03G01307130.1">
    <property type="protein sequence ID" value="TraesLAC3A03G01307130.1"/>
    <property type="gene ID" value="TraesLAC3A03G01307130"/>
</dbReference>
<dbReference type="Gene3D" id="3.30.1240.10">
    <property type="match status" value="1"/>
</dbReference>
<sequence length="454" mass="50932">MELRISMARLHHLLSRALSSQCLIRPSPPPSSARPTLPLHSQPPRPHGRSLPPFLAAASRYYASSISRRRRRGSAPPMLPRRRTAGRKGPIELNVQIGIEEALPDAPLVLSIAEALRNDGGKATKLSLHNLDNSEYTTRDPCISSVDKYDSFDVSLLLCDDGFIRKLNKEWRDEDHATDVLSMSQHIPGLHIPIVHGLLHLLGFDHELSEEAEEEMEKEEEQILNTLEWKGKGLIRSAYHFCTDRSPLQIIFMEMVSWRSIKKYTVYAGSYQLLASNFFAKILRTVLPPIATFKLLNLEGRDDFISESSPGIFLQPMQEDRIEGSKCRALIIVSLYTCLNNGTMFEHPSVDLLHTVHRETKVKVMPSVEDLLEYSSIQKLLFLGDAEEDLSVLRQRCSGLTEGKACVVKEQLNALEIVPLNASKGGGLRVLLDHLGITEDSDLEAIGDYQMAKQ</sequence>
<evidence type="ECO:0000256" key="6">
    <source>
        <dbReference type="ARBA" id="ARBA00022801"/>
    </source>
</evidence>
<keyword evidence="4" id="KW-0479">Metal-binding</keyword>
<keyword evidence="10" id="KW-1185">Reference proteome</keyword>
<dbReference type="PANTHER" id="PTHR46986:SF2">
    <property type="entry name" value="OS02G0227000 PROTEIN"/>
    <property type="match status" value="1"/>
</dbReference>
<dbReference type="STRING" id="4565.A0A3B6EDM9"/>
<dbReference type="SMR" id="A0A3B6EDM9"/>
<dbReference type="Gramene" id="TraesROB_scaffold_067265_01G000300.1">
    <property type="protein sequence ID" value="TraesROB_scaffold_067265_01G000300.1"/>
    <property type="gene ID" value="TraesROB_scaffold_067265_01G000300"/>
</dbReference>
<dbReference type="Gramene" id="TraesCAD_scaffold_044974_01G000200.1">
    <property type="protein sequence ID" value="TraesCAD_scaffold_044974_01G000200.1"/>
    <property type="gene ID" value="TraesCAD_scaffold_044974_01G000200"/>
</dbReference>
<accession>A0A3B6EDM9</accession>
<dbReference type="Gramene" id="TraesCLE_scaffold_041363_01G000100.1">
    <property type="protein sequence ID" value="TraesCLE_scaffold_041363_01G000100.1"/>
    <property type="gene ID" value="TraesCLE_scaffold_041363_01G000100"/>
</dbReference>
<protein>
    <submittedName>
        <fullName evidence="9">Uncharacterized protein</fullName>
    </submittedName>
</protein>
<dbReference type="Gramene" id="TraesJUL3A03G01375120.1">
    <property type="protein sequence ID" value="TraesJUL3A03G01375120.1"/>
    <property type="gene ID" value="TraesJUL3A03G01375120"/>
</dbReference>
<proteinExistence type="inferred from homology"/>
<dbReference type="InterPro" id="IPR036412">
    <property type="entry name" value="HAD-like_sf"/>
</dbReference>
<dbReference type="AlphaFoldDB" id="A0A3B6EDM9"/>
<dbReference type="Gramene" id="TraesWEE_scaffold_074392_01G000100.1">
    <property type="protein sequence ID" value="TraesWEE_scaffold_074392_01G000100.1"/>
    <property type="gene ID" value="TraesWEE_scaffold_074392_01G000100"/>
</dbReference>
<organism evidence="9">
    <name type="scientific">Triticum aestivum</name>
    <name type="common">Wheat</name>
    <dbReference type="NCBI Taxonomy" id="4565"/>
    <lineage>
        <taxon>Eukaryota</taxon>
        <taxon>Viridiplantae</taxon>
        <taxon>Streptophyta</taxon>
        <taxon>Embryophyta</taxon>
        <taxon>Tracheophyta</taxon>
        <taxon>Spermatophyta</taxon>
        <taxon>Magnoliopsida</taxon>
        <taxon>Liliopsida</taxon>
        <taxon>Poales</taxon>
        <taxon>Poaceae</taxon>
        <taxon>BOP clade</taxon>
        <taxon>Pooideae</taxon>
        <taxon>Triticodae</taxon>
        <taxon>Triticeae</taxon>
        <taxon>Triticinae</taxon>
        <taxon>Triticum</taxon>
    </lineage>
</organism>
<dbReference type="SUPFAM" id="SSF56784">
    <property type="entry name" value="HAD-like"/>
    <property type="match status" value="1"/>
</dbReference>
<reference evidence="9" key="1">
    <citation type="submission" date="2018-08" db="EMBL/GenBank/DDBJ databases">
        <authorList>
            <person name="Rossello M."/>
        </authorList>
    </citation>
    <scope>NUCLEOTIDE SEQUENCE [LARGE SCALE GENOMIC DNA]</scope>
    <source>
        <strain evidence="9">cv. Chinese Spring</strain>
    </source>
</reference>
<dbReference type="Gramene" id="TraesARI3A03G01383450.1">
    <property type="protein sequence ID" value="TraesARI3A03G01383450.1"/>
    <property type="gene ID" value="TraesARI3A03G01383450"/>
</dbReference>
<dbReference type="Gramene" id="TraesMAC3A03G01361530.1">
    <property type="protein sequence ID" value="TraesMAC3A03G01361530.1"/>
    <property type="gene ID" value="TraesMAC3A03G01361530"/>
</dbReference>
<dbReference type="EnsemblPlants" id="TraesCS3A02G154200.1">
    <property type="protein sequence ID" value="TraesCS3A02G154200.1"/>
    <property type="gene ID" value="TraesCS3A02G154200"/>
</dbReference>
<keyword evidence="7" id="KW-0862">Zinc</keyword>
<dbReference type="Gramene" id="TraesNOR3A03G01383750.1">
    <property type="protein sequence ID" value="TraesNOR3A03G01383750.1"/>
    <property type="gene ID" value="TraesNOR3A03G01383750"/>
</dbReference>
<dbReference type="InterPro" id="IPR020549">
    <property type="entry name" value="YbeY_CS"/>
</dbReference>
<feature type="region of interest" description="Disordered" evidence="8">
    <location>
        <begin position="24"/>
        <end position="52"/>
    </location>
</feature>
<name>A0A3B6EDM9_WHEAT</name>
<dbReference type="GO" id="GO:0004521">
    <property type="term" value="F:RNA endonuclease activity"/>
    <property type="evidence" value="ECO:0000318"/>
    <property type="project" value="GO_Central"/>
</dbReference>
<dbReference type="OMA" id="WRISMAR"/>
<comment type="similarity">
    <text evidence="2">Belongs to the endoribonuclease YbeY family.</text>
</comment>
<dbReference type="PaxDb" id="4565-Traes_3AS_AD30A81A8.2"/>
<evidence type="ECO:0000256" key="8">
    <source>
        <dbReference type="SAM" id="MobiDB-lite"/>
    </source>
</evidence>
<evidence type="ECO:0000256" key="3">
    <source>
        <dbReference type="ARBA" id="ARBA00022722"/>
    </source>
</evidence>
<keyword evidence="3" id="KW-0540">Nuclease</keyword>
<dbReference type="PANTHER" id="PTHR46986">
    <property type="entry name" value="ENDORIBONUCLEASE YBEY, CHLOROPLASTIC"/>
    <property type="match status" value="1"/>
</dbReference>
<evidence type="ECO:0000256" key="1">
    <source>
        <dbReference type="ARBA" id="ARBA00001947"/>
    </source>
</evidence>
<dbReference type="Gramene" id="TraesCS3A03G0357400.1">
    <property type="protein sequence ID" value="TraesCS3A03G0357400.1.CDS"/>
    <property type="gene ID" value="TraesCS3A03G0357400"/>
</dbReference>
<dbReference type="InterPro" id="IPR023091">
    <property type="entry name" value="MetalPrtase_cat_dom_sf_prd"/>
</dbReference>
<reference evidence="9" key="2">
    <citation type="submission" date="2018-10" db="UniProtKB">
        <authorList>
            <consortium name="EnsemblPlants"/>
        </authorList>
    </citation>
    <scope>IDENTIFICATION</scope>
</reference>
<dbReference type="Gramene" id="TraesSTA3A03G01354780.1">
    <property type="protein sequence ID" value="TraesSTA3A03G01354780.1"/>
    <property type="gene ID" value="TraesSTA3A03G01354780"/>
</dbReference>
<dbReference type="Proteomes" id="UP000019116">
    <property type="component" value="Chromosome 3A"/>
</dbReference>
<dbReference type="PROSITE" id="PS01306">
    <property type="entry name" value="UPF0054"/>
    <property type="match status" value="1"/>
</dbReference>
<evidence type="ECO:0000256" key="7">
    <source>
        <dbReference type="ARBA" id="ARBA00022833"/>
    </source>
</evidence>
<evidence type="ECO:0000313" key="9">
    <source>
        <dbReference type="EnsemblPlants" id="TraesCS3A02G154200.1"/>
    </source>
</evidence>
<feature type="region of interest" description="Disordered" evidence="8">
    <location>
        <begin position="66"/>
        <end position="87"/>
    </location>
</feature>
<dbReference type="Pfam" id="PF08282">
    <property type="entry name" value="Hydrolase_3"/>
    <property type="match status" value="1"/>
</dbReference>
<dbReference type="Gene3D" id="3.40.390.30">
    <property type="entry name" value="Metalloproteases ('zincins'), catalytic domain"/>
    <property type="match status" value="2"/>
</dbReference>
<dbReference type="Pfam" id="PF02130">
    <property type="entry name" value="YbeY"/>
    <property type="match status" value="2"/>
</dbReference>
<dbReference type="Gene3D" id="3.40.50.1000">
    <property type="entry name" value="HAD superfamily/HAD-like"/>
    <property type="match status" value="1"/>
</dbReference>
<dbReference type="GO" id="GO:0006364">
    <property type="term" value="P:rRNA processing"/>
    <property type="evidence" value="ECO:0007669"/>
    <property type="project" value="InterPro"/>
</dbReference>
<evidence type="ECO:0000313" key="10">
    <source>
        <dbReference type="Proteomes" id="UP000019116"/>
    </source>
</evidence>
<dbReference type="SUPFAM" id="SSF55486">
    <property type="entry name" value="Metalloproteases ('zincins'), catalytic domain"/>
    <property type="match status" value="1"/>
</dbReference>
<dbReference type="InterPro" id="IPR023214">
    <property type="entry name" value="HAD_sf"/>
</dbReference>
<keyword evidence="5" id="KW-0255">Endonuclease</keyword>
<dbReference type="InterPro" id="IPR002036">
    <property type="entry name" value="YbeY"/>
</dbReference>
<evidence type="ECO:0000256" key="4">
    <source>
        <dbReference type="ARBA" id="ARBA00022723"/>
    </source>
</evidence>
<dbReference type="GO" id="GO:0046872">
    <property type="term" value="F:metal ion binding"/>
    <property type="evidence" value="ECO:0007669"/>
    <property type="project" value="UniProtKB-KW"/>
</dbReference>
<evidence type="ECO:0000256" key="2">
    <source>
        <dbReference type="ARBA" id="ARBA00010875"/>
    </source>
</evidence>
<dbReference type="Gramene" id="TraesPARA_EIv1.0_0804800.1">
    <property type="protein sequence ID" value="TraesPARA_EIv1.0_0804800.1.CDS"/>
    <property type="gene ID" value="TraesPARA_EIv1.0_0804800"/>
</dbReference>